<dbReference type="InterPro" id="IPR029069">
    <property type="entry name" value="HotDog_dom_sf"/>
</dbReference>
<dbReference type="RefSeq" id="WP_127186952.1">
    <property type="nucleotide sequence ID" value="NZ_RZNJ01000001.1"/>
</dbReference>
<proteinExistence type="predicted"/>
<comment type="caution">
    <text evidence="1">The sequence shown here is derived from an EMBL/GenBank/DDBJ whole genome shotgun (WGS) entry which is preliminary data.</text>
</comment>
<dbReference type="SUPFAM" id="SSF54637">
    <property type="entry name" value="Thioesterase/thiol ester dehydrase-isomerase"/>
    <property type="match status" value="1"/>
</dbReference>
<dbReference type="OrthoDB" id="7597365at2"/>
<evidence type="ECO:0000313" key="1">
    <source>
        <dbReference type="EMBL" id="RUT34832.1"/>
    </source>
</evidence>
<protein>
    <submittedName>
        <fullName evidence="1">Acyl-CoA thioesterase</fullName>
    </submittedName>
</protein>
<dbReference type="EMBL" id="RZNJ01000001">
    <property type="protein sequence ID" value="RUT34832.1"/>
    <property type="molecule type" value="Genomic_DNA"/>
</dbReference>
<name>A0A433XL73_9HYPH</name>
<dbReference type="Proteomes" id="UP000281547">
    <property type="component" value="Unassembled WGS sequence"/>
</dbReference>
<dbReference type="AlphaFoldDB" id="A0A433XL73"/>
<dbReference type="Pfam" id="PF13279">
    <property type="entry name" value="4HBT_2"/>
    <property type="match status" value="1"/>
</dbReference>
<gene>
    <name evidence="1" type="ORF">EMQ25_02410</name>
</gene>
<evidence type="ECO:0000313" key="2">
    <source>
        <dbReference type="Proteomes" id="UP000281547"/>
    </source>
</evidence>
<dbReference type="CDD" id="cd00586">
    <property type="entry name" value="4HBT"/>
    <property type="match status" value="1"/>
</dbReference>
<sequence length="139" mass="15274">MNQHGVTTFAGVAHPFMCDVTGHMSARHYMAMFDDATLAILGMIGDRESALAARTGWADVRCEIDYRQEVEPGSLITIQSRVVRLGRSSVTLGHEMIGSIDRLARAQALVVTVHFDLVARQAIPMPEDLRRRAEALVIG</sequence>
<organism evidence="1 2">
    <name type="scientific">Arsenicitalea aurantiaca</name>
    <dbReference type="NCBI Taxonomy" id="1783274"/>
    <lineage>
        <taxon>Bacteria</taxon>
        <taxon>Pseudomonadati</taxon>
        <taxon>Pseudomonadota</taxon>
        <taxon>Alphaproteobacteria</taxon>
        <taxon>Hyphomicrobiales</taxon>
        <taxon>Devosiaceae</taxon>
        <taxon>Arsenicitalea</taxon>
    </lineage>
</organism>
<keyword evidence="2" id="KW-1185">Reference proteome</keyword>
<accession>A0A433XL73</accession>
<reference evidence="1 2" key="1">
    <citation type="journal article" date="2016" name="Int. J. Syst. Evol. Microbiol.">
        <title>Arsenicitalea aurantiaca gen. nov., sp. nov., a new member of the family Hyphomicrobiaceae, isolated from high-arsenic sediment.</title>
        <authorList>
            <person name="Mu Y."/>
            <person name="Zhou L."/>
            <person name="Zeng X.C."/>
            <person name="Liu L."/>
            <person name="Pan Y."/>
            <person name="Chen X."/>
            <person name="Wang J."/>
            <person name="Li S."/>
            <person name="Li W.J."/>
            <person name="Wang Y."/>
        </authorList>
    </citation>
    <scope>NUCLEOTIDE SEQUENCE [LARGE SCALE GENOMIC DNA]</scope>
    <source>
        <strain evidence="1 2">42-50</strain>
    </source>
</reference>
<dbReference type="Gene3D" id="3.10.129.10">
    <property type="entry name" value="Hotdog Thioesterase"/>
    <property type="match status" value="1"/>
</dbReference>